<organism evidence="1 2">
    <name type="scientific">Micromonospora gifhornensis</name>
    <dbReference type="NCBI Taxonomy" id="84594"/>
    <lineage>
        <taxon>Bacteria</taxon>
        <taxon>Bacillati</taxon>
        <taxon>Actinomycetota</taxon>
        <taxon>Actinomycetes</taxon>
        <taxon>Micromonosporales</taxon>
        <taxon>Micromonosporaceae</taxon>
        <taxon>Micromonospora</taxon>
    </lineage>
</organism>
<evidence type="ECO:0000313" key="2">
    <source>
        <dbReference type="Proteomes" id="UP000647860"/>
    </source>
</evidence>
<dbReference type="InterPro" id="IPR014917">
    <property type="entry name" value="DUF1800"/>
</dbReference>
<protein>
    <recommendedName>
        <fullName evidence="3">DUF1800 domain-containing protein</fullName>
    </recommendedName>
</protein>
<comment type="caution">
    <text evidence="1">The sequence shown here is derived from an EMBL/GenBank/DDBJ whole genome shotgun (WGS) entry which is preliminary data.</text>
</comment>
<keyword evidence="2" id="KW-1185">Reference proteome</keyword>
<evidence type="ECO:0000313" key="1">
    <source>
        <dbReference type="EMBL" id="GIJ16981.1"/>
    </source>
</evidence>
<gene>
    <name evidence="1" type="ORF">Vgi01_36650</name>
</gene>
<dbReference type="Pfam" id="PF08811">
    <property type="entry name" value="DUF1800"/>
    <property type="match status" value="1"/>
</dbReference>
<reference evidence="1 2" key="1">
    <citation type="submission" date="2021-01" db="EMBL/GenBank/DDBJ databases">
        <title>Whole genome shotgun sequence of Verrucosispora gifhornensis NBRC 16317.</title>
        <authorList>
            <person name="Komaki H."/>
            <person name="Tamura T."/>
        </authorList>
    </citation>
    <scope>NUCLEOTIDE SEQUENCE [LARGE SCALE GENOMIC DNA]</scope>
    <source>
        <strain evidence="1 2">NBRC 16317</strain>
    </source>
</reference>
<sequence>MMSGDLAMLLRRAGFGPTAAELAAAERVGYSATVERLMAPVGPDRGAARAPIPVLGPDAFDDLPNPTVEERTRAEALRIEHSDAIIRWWLDRLTVADHQANEKLLFFWHGHWATSMRKVGSPQFMLAQHMKIRSSPSFRTMARKLVSDPALVYWLDGQLNTRSAPNENLARELLELFTLGIGNYTEQDVKAAGRALTGWKTDLSHPENAIFFPADHDSGRKTILGTTAHFDAYSLVDHLTDQPACARFIAERLWFRYVSSTEPIAASTLRKMVAAYPVGMRMLRVLFEDEEFRSARHRVVKQPVEWLVGALRQLRIRPADFSKQTLHQVVSGLSGLGQVPFAPLSVGGWPSGAAWLTSAAAQARLGFADLLAGLTQIDRLNPEELANLLAVETWTNRTYLVLQRAKNPRQLLTLGLASPEYLVN</sequence>
<evidence type="ECO:0008006" key="3">
    <source>
        <dbReference type="Google" id="ProtNLM"/>
    </source>
</evidence>
<accession>A0ABQ4IGE3</accession>
<dbReference type="EMBL" id="BOPA01000025">
    <property type="protein sequence ID" value="GIJ16981.1"/>
    <property type="molecule type" value="Genomic_DNA"/>
</dbReference>
<proteinExistence type="predicted"/>
<dbReference type="Proteomes" id="UP000647860">
    <property type="component" value="Unassembled WGS sequence"/>
</dbReference>
<name>A0ABQ4IGE3_9ACTN</name>